<dbReference type="AlphaFoldDB" id="A0A178WJ21"/>
<dbReference type="Gene3D" id="1.20.1160.11">
    <property type="entry name" value="Paired amphipathic helix"/>
    <property type="match status" value="4"/>
</dbReference>
<dbReference type="InterPro" id="IPR039774">
    <property type="entry name" value="Sin3-like"/>
</dbReference>
<dbReference type="FunFam" id="1.20.1160.11:FF:000009">
    <property type="entry name" value="F3I6.18 protein"/>
    <property type="match status" value="1"/>
</dbReference>
<dbReference type="ExpressionAtlas" id="A0A178WJ21">
    <property type="expression patterns" value="baseline and differential"/>
</dbReference>
<evidence type="ECO:0000256" key="4">
    <source>
        <dbReference type="PROSITE-ProRule" id="PRU00810"/>
    </source>
</evidence>
<proteinExistence type="predicted"/>
<comment type="caution">
    <text evidence="5">The sequence shown here is derived from an EMBL/GenBank/DDBJ whole genome shotgun (WGS) entry which is preliminary data.</text>
</comment>
<evidence type="ECO:0008006" key="7">
    <source>
        <dbReference type="Google" id="ProtNLM"/>
    </source>
</evidence>
<dbReference type="PANTHER" id="PTHR12346:SF0">
    <property type="entry name" value="SIN3A, ISOFORM G"/>
    <property type="match status" value="1"/>
</dbReference>
<sequence>MVGGGSKHVGEGSKPRATKDDAYAYLRAVRAKFHNDSKKYDDFVAVMTNFKARRIDRDGCIKEVEQLLKGHRDLISGFNAFLPKCLEIKNYYFGAGEDLEVVYTAKRKLLARSVTKRSSSSSSSSSVYFLFRSSFAYIIAVRDRFRDEPAKYRQFLSLLRDRRARRIDKATFFVGLVELIKDHLDLLLGFNALLPARFQIPITPAGFQNVVGRSVPPETTIEDATSYLNSVKRAFHDEPAKYEELLKLLNDIEARRVDAASFIASVEELMKDHQTLLNGFSVFLSAEMKFIRKLKAKFQGDGSHVADSVLQILRMYSEGNKSKSEAFQEVVPLVQDHEDLVMELIKIIFSDP</sequence>
<evidence type="ECO:0000256" key="2">
    <source>
        <dbReference type="ARBA" id="ARBA00022491"/>
    </source>
</evidence>
<dbReference type="Pfam" id="PF02671">
    <property type="entry name" value="PAH"/>
    <property type="match status" value="4"/>
</dbReference>
<dbReference type="InterPro" id="IPR036600">
    <property type="entry name" value="PAH_sf"/>
</dbReference>
<name>A0A178WJ21_ARATH</name>
<dbReference type="FunFam" id="1.20.1160.11:FF:000001">
    <property type="entry name" value="Paired amphipathic helix protein Sin3"/>
    <property type="match status" value="2"/>
</dbReference>
<dbReference type="Proteomes" id="UP000078284">
    <property type="component" value="Chromosome 1"/>
</dbReference>
<organism evidence="5 6">
    <name type="scientific">Arabidopsis thaliana</name>
    <name type="common">Mouse-ear cress</name>
    <dbReference type="NCBI Taxonomy" id="3702"/>
    <lineage>
        <taxon>Eukaryota</taxon>
        <taxon>Viridiplantae</taxon>
        <taxon>Streptophyta</taxon>
        <taxon>Embryophyta</taxon>
        <taxon>Tracheophyta</taxon>
        <taxon>Spermatophyta</taxon>
        <taxon>Magnoliopsida</taxon>
        <taxon>eudicotyledons</taxon>
        <taxon>Gunneridae</taxon>
        <taxon>Pentapetalae</taxon>
        <taxon>rosids</taxon>
        <taxon>malvids</taxon>
        <taxon>Brassicales</taxon>
        <taxon>Brassicaceae</taxon>
        <taxon>Camelineae</taxon>
        <taxon>Arabidopsis</taxon>
    </lineage>
</organism>
<dbReference type="InterPro" id="IPR003822">
    <property type="entry name" value="PAH"/>
</dbReference>
<dbReference type="GO" id="GO:0005634">
    <property type="term" value="C:nucleus"/>
    <property type="evidence" value="ECO:0007669"/>
    <property type="project" value="UniProtKB-SubCell"/>
</dbReference>
<gene>
    <name evidence="5" type="ordered locus">AXX17_At1g27690</name>
</gene>
<dbReference type="GO" id="GO:0003714">
    <property type="term" value="F:transcription corepressor activity"/>
    <property type="evidence" value="ECO:0007669"/>
    <property type="project" value="InterPro"/>
</dbReference>
<keyword evidence="2" id="KW-0678">Repressor</keyword>
<accession>A0A178WJ21</accession>
<evidence type="ECO:0000256" key="1">
    <source>
        <dbReference type="ARBA" id="ARBA00004123"/>
    </source>
</evidence>
<protein>
    <recommendedName>
        <fullName evidence="7">Paired amphipathic helix (PAH2) superfamily protein</fullName>
    </recommendedName>
</protein>
<dbReference type="PANTHER" id="PTHR12346">
    <property type="entry name" value="SIN3B-RELATED"/>
    <property type="match status" value="1"/>
</dbReference>
<evidence type="ECO:0000313" key="5">
    <source>
        <dbReference type="EMBL" id="OAP17092.1"/>
    </source>
</evidence>
<dbReference type="EMBL" id="LUHQ01000001">
    <property type="protein sequence ID" value="OAP17092.1"/>
    <property type="molecule type" value="Genomic_DNA"/>
</dbReference>
<reference evidence="6" key="1">
    <citation type="journal article" date="2016" name="Proc. Natl. Acad. Sci. U.S.A.">
        <title>Chromosome-level assembly of Arabidopsis thaliana Ler reveals the extent of translocation and inversion polymorphisms.</title>
        <authorList>
            <person name="Zapata L."/>
            <person name="Ding J."/>
            <person name="Willing E.M."/>
            <person name="Hartwig B."/>
            <person name="Bezdan D."/>
            <person name="Jiao W.B."/>
            <person name="Patel V."/>
            <person name="Velikkakam James G."/>
            <person name="Koornneef M."/>
            <person name="Ossowski S."/>
            <person name="Schneeberger K."/>
        </authorList>
    </citation>
    <scope>NUCLEOTIDE SEQUENCE [LARGE SCALE GENOMIC DNA]</scope>
    <source>
        <strain evidence="6">cv. Landsberg erecta</strain>
    </source>
</reference>
<comment type="subcellular location">
    <subcellularLocation>
        <location evidence="1 4">Nucleus</location>
    </subcellularLocation>
</comment>
<dbReference type="PROSITE" id="PS51477">
    <property type="entry name" value="PAH"/>
    <property type="match status" value="3"/>
</dbReference>
<dbReference type="SUPFAM" id="SSF47762">
    <property type="entry name" value="PAH2 domain"/>
    <property type="match status" value="4"/>
</dbReference>
<keyword evidence="3 4" id="KW-0539">Nucleus</keyword>
<evidence type="ECO:0000256" key="3">
    <source>
        <dbReference type="ARBA" id="ARBA00023242"/>
    </source>
</evidence>
<evidence type="ECO:0000313" key="6">
    <source>
        <dbReference type="Proteomes" id="UP000078284"/>
    </source>
</evidence>